<keyword evidence="3" id="KW-1185">Reference proteome</keyword>
<keyword evidence="1" id="KW-0732">Signal</keyword>
<dbReference type="AlphaFoldDB" id="A0AA48GK74"/>
<dbReference type="Proteomes" id="UP001238179">
    <property type="component" value="Chromosome"/>
</dbReference>
<dbReference type="KEGG" id="msil:METEAL_18880"/>
<feature type="chain" id="PRO_5041255095" evidence="1">
    <location>
        <begin position="20"/>
        <end position="221"/>
    </location>
</feature>
<name>A0AA48GK74_9BACT</name>
<evidence type="ECO:0000313" key="3">
    <source>
        <dbReference type="Proteomes" id="UP001238179"/>
    </source>
</evidence>
<protein>
    <submittedName>
        <fullName evidence="2">Uncharacterized protein</fullName>
    </submittedName>
</protein>
<evidence type="ECO:0000256" key="1">
    <source>
        <dbReference type="SAM" id="SignalP"/>
    </source>
</evidence>
<proteinExistence type="predicted"/>
<dbReference type="RefSeq" id="WP_316415627.1">
    <property type="nucleotide sequence ID" value="NZ_AP027080.1"/>
</dbReference>
<evidence type="ECO:0000313" key="2">
    <source>
        <dbReference type="EMBL" id="BDU72714.1"/>
    </source>
</evidence>
<gene>
    <name evidence="2" type="ORF">METEAL_18880</name>
</gene>
<accession>A0AA48GK74</accession>
<dbReference type="EMBL" id="AP027080">
    <property type="protein sequence ID" value="BDU72714.1"/>
    <property type="molecule type" value="Genomic_DNA"/>
</dbReference>
<reference evidence="3" key="1">
    <citation type="journal article" date="2023" name="Int. J. Syst. Evol. Microbiol.">
        <title>Mesoterricola silvestris gen. nov., sp. nov., Mesoterricola sediminis sp. nov., Geothrix oryzae sp. nov., Geothrix edaphica sp. nov., Geothrix rubra sp. nov., and Geothrix limicola sp. nov., six novel members of Acidobacteriota isolated from soils.</title>
        <authorList>
            <person name="Itoh H."/>
            <person name="Sugisawa Y."/>
            <person name="Mise K."/>
            <person name="Xu Z."/>
            <person name="Kuniyasu M."/>
            <person name="Ushijima N."/>
            <person name="Kawano K."/>
            <person name="Kobayashi E."/>
            <person name="Shiratori Y."/>
            <person name="Masuda Y."/>
            <person name="Senoo K."/>
        </authorList>
    </citation>
    <scope>NUCLEOTIDE SEQUENCE [LARGE SCALE GENOMIC DNA]</scope>
    <source>
        <strain evidence="3">W79</strain>
    </source>
</reference>
<organism evidence="2 3">
    <name type="scientific">Mesoterricola silvestris</name>
    <dbReference type="NCBI Taxonomy" id="2927979"/>
    <lineage>
        <taxon>Bacteria</taxon>
        <taxon>Pseudomonadati</taxon>
        <taxon>Acidobacteriota</taxon>
        <taxon>Holophagae</taxon>
        <taxon>Holophagales</taxon>
        <taxon>Holophagaceae</taxon>
        <taxon>Mesoterricola</taxon>
    </lineage>
</organism>
<sequence>MSLRLMGCLFGITALGLSAAEVAVYCGSSTLRRGALQSTTLGSIQQRPHREGTAMTGRATFTDAAGKASEVPCEVEVYPGGGDQGDAVVWRVEVPLGTALRSLKVGRGSQVVASLATPRDLPAPAMDFFDAANGQDVSVGWVLTRSASAGASSIWLRWSWDDGATWAEPGKLIQVEAGTGQLDLARIPQSPAGGTLLEFWVPQGLGLSRFRHRVPGAFRPQ</sequence>
<feature type="signal peptide" evidence="1">
    <location>
        <begin position="1"/>
        <end position="19"/>
    </location>
</feature>